<dbReference type="EMBL" id="DS499598">
    <property type="protein sequence ID" value="EDP50048.1"/>
    <property type="molecule type" value="Genomic_DNA"/>
</dbReference>
<sequence length="66" mass="7561">MHVYVKITVYRSLEKLMNIEINKRNRRGSVIGVGFHLRNSGNPSYVTRGLDGFQRTSSLVKLPTVR</sequence>
<evidence type="ECO:0000313" key="2">
    <source>
        <dbReference type="Proteomes" id="UP000001699"/>
    </source>
</evidence>
<evidence type="ECO:0000313" key="1">
    <source>
        <dbReference type="EMBL" id="EDP50048.1"/>
    </source>
</evidence>
<organism evidence="1 2">
    <name type="scientific">Aspergillus fumigatus (strain CBS 144.89 / FGSC A1163 / CEA10)</name>
    <name type="common">Neosartorya fumigata</name>
    <dbReference type="NCBI Taxonomy" id="451804"/>
    <lineage>
        <taxon>Eukaryota</taxon>
        <taxon>Fungi</taxon>
        <taxon>Dikarya</taxon>
        <taxon>Ascomycota</taxon>
        <taxon>Pezizomycotina</taxon>
        <taxon>Eurotiomycetes</taxon>
        <taxon>Eurotiomycetidae</taxon>
        <taxon>Eurotiales</taxon>
        <taxon>Aspergillaceae</taxon>
        <taxon>Aspergillus</taxon>
        <taxon>Aspergillus subgen. Fumigati</taxon>
    </lineage>
</organism>
<dbReference type="VEuPathDB" id="FungiDB:AFUB_063790"/>
<protein>
    <submittedName>
        <fullName evidence="1">Uncharacterized protein</fullName>
    </submittedName>
</protein>
<dbReference type="AlphaFoldDB" id="B0Y5L3"/>
<keyword evidence="2" id="KW-1185">Reference proteome</keyword>
<proteinExistence type="predicted"/>
<dbReference type="HOGENOM" id="CLU_2830737_0_0_1"/>
<name>B0Y5L3_ASPFC</name>
<dbReference type="Proteomes" id="UP000001699">
    <property type="component" value="Unassembled WGS sequence"/>
</dbReference>
<accession>B0Y5L3</accession>
<reference evidence="1 2" key="1">
    <citation type="journal article" date="2008" name="PLoS Genet.">
        <title>Genomic islands in the pathogenic filamentous fungus Aspergillus fumigatus.</title>
        <authorList>
            <person name="Fedorova N.D."/>
            <person name="Khaldi N."/>
            <person name="Joardar V.S."/>
            <person name="Maiti R."/>
            <person name="Amedeo P."/>
            <person name="Anderson M.J."/>
            <person name="Crabtree J."/>
            <person name="Silva J.C."/>
            <person name="Badger J.H."/>
            <person name="Albarraq A."/>
            <person name="Angiuoli S."/>
            <person name="Bussey H."/>
            <person name="Bowyer P."/>
            <person name="Cotty P.J."/>
            <person name="Dyer P.S."/>
            <person name="Egan A."/>
            <person name="Galens K."/>
            <person name="Fraser-Liggett C.M."/>
            <person name="Haas B.J."/>
            <person name="Inman J.M."/>
            <person name="Kent R."/>
            <person name="Lemieux S."/>
            <person name="Malavazi I."/>
            <person name="Orvis J."/>
            <person name="Roemer T."/>
            <person name="Ronning C.M."/>
            <person name="Sundaram J.P."/>
            <person name="Sutton G."/>
            <person name="Turner G."/>
            <person name="Venter J.C."/>
            <person name="White O.R."/>
            <person name="Whitty B.R."/>
            <person name="Youngman P."/>
            <person name="Wolfe K.H."/>
            <person name="Goldman G.H."/>
            <person name="Wortman J.R."/>
            <person name="Jiang B."/>
            <person name="Denning D.W."/>
            <person name="Nierman W.C."/>
        </authorList>
    </citation>
    <scope>NUCLEOTIDE SEQUENCE [LARGE SCALE GENOMIC DNA]</scope>
    <source>
        <strain evidence="2">CBS 144.89 / FGSC A1163 / CEA10</strain>
    </source>
</reference>
<gene>
    <name evidence="1" type="ORF">AFUB_063790</name>
</gene>